<protein>
    <recommendedName>
        <fullName evidence="7">PID domain-containing protein</fullName>
    </recommendedName>
</protein>
<dbReference type="EMBL" id="NNAY01002980">
    <property type="protein sequence ID" value="OXU20188.1"/>
    <property type="molecule type" value="Genomic_DNA"/>
</dbReference>
<evidence type="ECO:0000256" key="6">
    <source>
        <dbReference type="SAM" id="MobiDB-lite"/>
    </source>
</evidence>
<feature type="region of interest" description="Disordered" evidence="6">
    <location>
        <begin position="1388"/>
        <end position="1628"/>
    </location>
</feature>
<feature type="compositionally biased region" description="Polar residues" evidence="6">
    <location>
        <begin position="633"/>
        <end position="647"/>
    </location>
</feature>
<accession>A0A232EPC4</accession>
<dbReference type="Pfam" id="PF00640">
    <property type="entry name" value="PID"/>
    <property type="match status" value="1"/>
</dbReference>
<feature type="compositionally biased region" description="Basic and acidic residues" evidence="6">
    <location>
        <begin position="893"/>
        <end position="925"/>
    </location>
</feature>
<feature type="compositionally biased region" description="Basic and acidic residues" evidence="6">
    <location>
        <begin position="433"/>
        <end position="442"/>
    </location>
</feature>
<feature type="compositionally biased region" description="Basic and acidic residues" evidence="6">
    <location>
        <begin position="748"/>
        <end position="758"/>
    </location>
</feature>
<evidence type="ECO:0000313" key="9">
    <source>
        <dbReference type="Proteomes" id="UP000215335"/>
    </source>
</evidence>
<feature type="compositionally biased region" description="Basic and acidic residues" evidence="6">
    <location>
        <begin position="1204"/>
        <end position="1225"/>
    </location>
</feature>
<dbReference type="PANTHER" id="PTHR47695">
    <property type="entry name" value="PID DOMAIN-CONTAINING PROTEIN"/>
    <property type="match status" value="1"/>
</dbReference>
<feature type="compositionally biased region" description="Polar residues" evidence="6">
    <location>
        <begin position="759"/>
        <end position="775"/>
    </location>
</feature>
<dbReference type="SMART" id="SM00462">
    <property type="entry name" value="PTB"/>
    <property type="match status" value="1"/>
</dbReference>
<evidence type="ECO:0000259" key="7">
    <source>
        <dbReference type="PROSITE" id="PS01179"/>
    </source>
</evidence>
<feature type="compositionally biased region" description="Acidic residues" evidence="6">
    <location>
        <begin position="836"/>
        <end position="862"/>
    </location>
</feature>
<feature type="region of interest" description="Disordered" evidence="6">
    <location>
        <begin position="891"/>
        <end position="949"/>
    </location>
</feature>
<dbReference type="PANTHER" id="PTHR47695:SF3">
    <property type="entry name" value="PID DOMAIN-CONTAINING PROTEIN"/>
    <property type="match status" value="1"/>
</dbReference>
<feature type="compositionally biased region" description="Basic and acidic residues" evidence="6">
    <location>
        <begin position="1585"/>
        <end position="1610"/>
    </location>
</feature>
<feature type="region of interest" description="Disordered" evidence="6">
    <location>
        <begin position="748"/>
        <end position="784"/>
    </location>
</feature>
<keyword evidence="9" id="KW-1185">Reference proteome</keyword>
<comment type="subcellular location">
    <subcellularLocation>
        <location evidence="1">Cytoplasm</location>
    </subcellularLocation>
</comment>
<dbReference type="InterPro" id="IPR006020">
    <property type="entry name" value="PTB/PI_dom"/>
</dbReference>
<feature type="compositionally biased region" description="Basic and acidic residues" evidence="6">
    <location>
        <begin position="1396"/>
        <end position="1405"/>
    </location>
</feature>
<name>A0A232EPC4_9HYME</name>
<feature type="region of interest" description="Disordered" evidence="6">
    <location>
        <begin position="827"/>
        <end position="862"/>
    </location>
</feature>
<feature type="compositionally biased region" description="Basic and acidic residues" evidence="6">
    <location>
        <begin position="1106"/>
        <end position="1119"/>
    </location>
</feature>
<gene>
    <name evidence="8" type="ORF">TSAR_015511</name>
</gene>
<feature type="compositionally biased region" description="Basic and acidic residues" evidence="6">
    <location>
        <begin position="1423"/>
        <end position="1434"/>
    </location>
</feature>
<feature type="compositionally biased region" description="Polar residues" evidence="6">
    <location>
        <begin position="279"/>
        <end position="300"/>
    </location>
</feature>
<feature type="compositionally biased region" description="Basic and acidic residues" evidence="6">
    <location>
        <begin position="227"/>
        <end position="239"/>
    </location>
</feature>
<dbReference type="CDD" id="cd01215">
    <property type="entry name" value="PTB_Dab"/>
    <property type="match status" value="1"/>
</dbReference>
<dbReference type="PROSITE" id="PS01179">
    <property type="entry name" value="PID"/>
    <property type="match status" value="1"/>
</dbReference>
<feature type="compositionally biased region" description="Basic and acidic residues" evidence="6">
    <location>
        <begin position="1552"/>
        <end position="1564"/>
    </location>
</feature>
<evidence type="ECO:0000256" key="5">
    <source>
        <dbReference type="ARBA" id="ARBA00022782"/>
    </source>
</evidence>
<feature type="region of interest" description="Disordered" evidence="6">
    <location>
        <begin position="177"/>
        <end position="202"/>
    </location>
</feature>
<dbReference type="InterPro" id="IPR011993">
    <property type="entry name" value="PH-like_dom_sf"/>
</dbReference>
<evidence type="ECO:0000256" key="2">
    <source>
        <dbReference type="ARBA" id="ARBA00022473"/>
    </source>
</evidence>
<keyword evidence="4" id="KW-0597">Phosphoprotein</keyword>
<feature type="compositionally biased region" description="Polar residues" evidence="6">
    <location>
        <begin position="1124"/>
        <end position="1145"/>
    </location>
</feature>
<proteinExistence type="predicted"/>
<feature type="compositionally biased region" description="Basic and acidic residues" evidence="6">
    <location>
        <begin position="332"/>
        <end position="341"/>
    </location>
</feature>
<comment type="caution">
    <text evidence="8">The sequence shown here is derived from an EMBL/GenBank/DDBJ whole genome shotgun (WGS) entry which is preliminary data.</text>
</comment>
<evidence type="ECO:0000256" key="3">
    <source>
        <dbReference type="ARBA" id="ARBA00022490"/>
    </source>
</evidence>
<feature type="compositionally biased region" description="Polar residues" evidence="6">
    <location>
        <begin position="488"/>
        <end position="497"/>
    </location>
</feature>
<dbReference type="FunFam" id="2.30.29.30:FF:000262">
    <property type="entry name" value="Disabled, isoform F"/>
    <property type="match status" value="1"/>
</dbReference>
<evidence type="ECO:0000256" key="1">
    <source>
        <dbReference type="ARBA" id="ARBA00004496"/>
    </source>
</evidence>
<feature type="compositionally biased region" description="Low complexity" evidence="6">
    <location>
        <begin position="560"/>
        <end position="573"/>
    </location>
</feature>
<reference evidence="8 9" key="1">
    <citation type="journal article" date="2017" name="Curr. Biol.">
        <title>The Evolution of Venom by Co-option of Single-Copy Genes.</title>
        <authorList>
            <person name="Martinson E.O."/>
            <person name="Mrinalini"/>
            <person name="Kelkar Y.D."/>
            <person name="Chang C.H."/>
            <person name="Werren J.H."/>
        </authorList>
    </citation>
    <scope>NUCLEOTIDE SEQUENCE [LARGE SCALE GENOMIC DNA]</scope>
    <source>
        <strain evidence="8 9">Alberta</strain>
        <tissue evidence="8">Whole body</tissue>
    </source>
</reference>
<organism evidence="8 9">
    <name type="scientific">Trichomalopsis sarcophagae</name>
    <dbReference type="NCBI Taxonomy" id="543379"/>
    <lineage>
        <taxon>Eukaryota</taxon>
        <taxon>Metazoa</taxon>
        <taxon>Ecdysozoa</taxon>
        <taxon>Arthropoda</taxon>
        <taxon>Hexapoda</taxon>
        <taxon>Insecta</taxon>
        <taxon>Pterygota</taxon>
        <taxon>Neoptera</taxon>
        <taxon>Endopterygota</taxon>
        <taxon>Hymenoptera</taxon>
        <taxon>Apocrita</taxon>
        <taxon>Proctotrupomorpha</taxon>
        <taxon>Chalcidoidea</taxon>
        <taxon>Pteromalidae</taxon>
        <taxon>Pteromalinae</taxon>
        <taxon>Trichomalopsis</taxon>
    </lineage>
</organism>
<dbReference type="GO" id="GO:0005737">
    <property type="term" value="C:cytoplasm"/>
    <property type="evidence" value="ECO:0007669"/>
    <property type="project" value="UniProtKB-SubCell"/>
</dbReference>
<feature type="compositionally biased region" description="Basic residues" evidence="6">
    <location>
        <begin position="1491"/>
        <end position="1502"/>
    </location>
</feature>
<feature type="region of interest" description="Disordered" evidence="6">
    <location>
        <begin position="1106"/>
        <end position="1225"/>
    </location>
</feature>
<feature type="compositionally biased region" description="Polar residues" evidence="6">
    <location>
        <begin position="392"/>
        <end position="413"/>
    </location>
</feature>
<feature type="compositionally biased region" description="Polar residues" evidence="6">
    <location>
        <begin position="927"/>
        <end position="938"/>
    </location>
</feature>
<dbReference type="Proteomes" id="UP000215335">
    <property type="component" value="Unassembled WGS sequence"/>
</dbReference>
<feature type="region of interest" description="Disordered" evidence="6">
    <location>
        <begin position="227"/>
        <end position="350"/>
    </location>
</feature>
<keyword evidence="3" id="KW-0963">Cytoplasm</keyword>
<dbReference type="STRING" id="543379.A0A232EPC4"/>
<dbReference type="InterPro" id="IPR048561">
    <property type="entry name" value="Dab_PTB"/>
</dbReference>
<dbReference type="SUPFAM" id="SSF50729">
    <property type="entry name" value="PH domain-like"/>
    <property type="match status" value="1"/>
</dbReference>
<dbReference type="OrthoDB" id="10069833at2759"/>
<feature type="compositionally biased region" description="Basic and acidic residues" evidence="6">
    <location>
        <begin position="186"/>
        <end position="202"/>
    </location>
</feature>
<feature type="region of interest" description="Disordered" evidence="6">
    <location>
        <begin position="382"/>
        <end position="664"/>
    </location>
</feature>
<feature type="domain" description="PID" evidence="7">
    <location>
        <begin position="21"/>
        <end position="153"/>
    </location>
</feature>
<dbReference type="Gene3D" id="2.30.29.30">
    <property type="entry name" value="Pleckstrin-homology domain (PH domain)/Phosphotyrosine-binding domain (PTB)"/>
    <property type="match status" value="1"/>
</dbReference>
<feature type="compositionally biased region" description="Polar residues" evidence="6">
    <location>
        <begin position="464"/>
        <end position="482"/>
    </location>
</feature>
<feature type="compositionally biased region" description="Basic and acidic residues" evidence="6">
    <location>
        <begin position="615"/>
        <end position="631"/>
    </location>
</feature>
<keyword evidence="5" id="KW-0221">Differentiation</keyword>
<feature type="compositionally biased region" description="Low complexity" evidence="6">
    <location>
        <begin position="414"/>
        <end position="424"/>
    </location>
</feature>
<evidence type="ECO:0000313" key="8">
    <source>
        <dbReference type="EMBL" id="OXU20188.1"/>
    </source>
</evidence>
<sequence length="1697" mass="193664">MQTLRKKNSPCKLKNEPTRFMGEGVSFKAKLIGILEVSEARGDRMCQAALADLKMAIRAAGEHKQRITVQISIDGLRLRDEKTGDCLYHHPVHKISFIAQDMSDSRAFGYIFGSPDTGHRFFGIKTDKAASQVVIAMRDLFQVVFELKKKEIELAKQHIEHSVIKCGTFALERTHDTKGAAGSESSLHRTGSDSDRSRKHEAQSGVVADLLDLQFELNSLQQGIHQMDKITPDNPRPVEDPFESDPFGDSFANMKIKEQIQPILPPPPSSSKRGHFERQQTVQQTPTSGTSSPANIVNSKTPPPQGSVHWFDKETEDLFNEGELSNLTRKNSSSDEDKEPHSAPLSQDRYKQIDIFSELDPLGTGIKKPYVDKKDFFQHLKNPPKKVLKDLASTNSEDTFPTNFNITSDSGELNNSQTSENESNQFDDGEFADFDKFKEKDISTPTERISPKPQYKESNKRSIQHQSLSVSLPPEDTSTPKTSAYGYSMSNSVTSSRYDNKDSSESLQSLVKLPSPKKYLHSRSKTEYSDYGGNKSQSIDRSFPVDFSSTSESPASPLRSCSSGANSRLSSSSAEMENVPEPPPRGAGSILINPPPLPPKKHSSRSGVKPPPRPPHGDGYFHYDFLEREEGSPSPTRKTKGTGSPKSTRGRFDDNFSAPLPDLPKGFSNSRFEDSFNTMIQSPKSVIDNPITNKPEINWANLTKDITLSQLTSTFLTDLADNLGMSVAEVTSLTLQQLTECIESLAKKDTSAEKKSKTPENASSVTKDMENSSTTKTDKSTFAETSFAANEPLFKATFDQEPKVEKNSNYDKYAVFRELLEMEQVNNEFQTQKSSEEEEAIASENQDEPGDIEDDAQSDEIDETIASLANLTVKLPPVSESQTKEVATYYEMKSNDEPIESPKESDNIRLGETESEKRYYSKDNVNETESSMSDLTKIQSDKEEKIDNDEIIEDTKNYEDFKDSDNFVITAEEVNELSKIVDKKTEIKPSLSTSSDKYAALREIIEETEQTSVKTDNFVTSPNKSSVRSSAEVDLQGLFSDNFSQQSISVTAKITTNKEEDVKTTVMDIFEEIKMLNTDTHRSKETKPLPLSSNLESVFSAFTDIKPEKESSKDDENWAKFESTVFQSDKSSAEGQGSMGGTSPWSPEGIEFNREPQIKRNVHRHSGESDNEWKDDEESEESNGRSKGEGSCCVRHPRYDLPPFEERPFYDESAEGDKDRVFRDKMVRKTRGAPWVKSAHRTREPMPWHDEARWEEERRRHLHRKVPYKDEEEYKAYWKCRPKQRPWNGEREGFWGPDHPFYEEECKRRMALWTEEERDSRERFSSQESMGYEEDERWFRREYERRRYEEDGMFWRGRGPEGEYPPREAYKKHDPHYFREGRDRHYDYPPSWEEEYGPKRAEDSPRYLTRKKHWPKRPNSANDGREMMYVDIRPKCAVSRSECSDNDSDPYHRPYRSRSRESYWGSDQEFESWGERPYWSEGPDAKNESLHRKRMNRHRSRPQPKSQSSPFEDDFTQSVDRSEAPIDPVNAETRIRPEVEMKQPTSPRSPRGTKEQQARREPKSYKASSYFDDDLTPTASASSDASDRQRIGSDLKVTPEELPCDVKDPVVDGFASEDSGRDSFFNGDPRFDDDAFAFRSELEDQVPEHATNLPMKNSRHLKYTNSRGKGDQYIKKSESINIFSRENDPFDDDEFFN</sequence>
<dbReference type="GO" id="GO:0030154">
    <property type="term" value="P:cell differentiation"/>
    <property type="evidence" value="ECO:0007669"/>
    <property type="project" value="UniProtKB-KW"/>
</dbReference>
<keyword evidence="2" id="KW-0217">Developmental protein</keyword>
<evidence type="ECO:0000256" key="4">
    <source>
        <dbReference type="ARBA" id="ARBA00022553"/>
    </source>
</evidence>